<accession>A0AA39FA21</accession>
<keyword evidence="2" id="KW-1185">Reference proteome</keyword>
<gene>
    <name evidence="1" type="ORF">PV328_004222</name>
</gene>
<dbReference type="AlphaFoldDB" id="A0AA39FA21"/>
<protein>
    <submittedName>
        <fullName evidence="1">Uncharacterized protein</fullName>
    </submittedName>
</protein>
<proteinExistence type="predicted"/>
<sequence>MAHFSVIEIIDIDYNLSLKELKCENIQKAGYDKLKGIWYFIGEVSEDLPLIRCGYINVNKTTETGFHALLTITKHTGAQYESFMRGSTYNNNSVEIWSSDSPTSIYHISICEKNSLFYLERKKNDEMRLFSRNKSISSDISGYFEARESQGALYEYANIECE</sequence>
<organism evidence="1 2">
    <name type="scientific">Microctonus aethiopoides</name>
    <dbReference type="NCBI Taxonomy" id="144406"/>
    <lineage>
        <taxon>Eukaryota</taxon>
        <taxon>Metazoa</taxon>
        <taxon>Ecdysozoa</taxon>
        <taxon>Arthropoda</taxon>
        <taxon>Hexapoda</taxon>
        <taxon>Insecta</taxon>
        <taxon>Pterygota</taxon>
        <taxon>Neoptera</taxon>
        <taxon>Endopterygota</taxon>
        <taxon>Hymenoptera</taxon>
        <taxon>Apocrita</taxon>
        <taxon>Ichneumonoidea</taxon>
        <taxon>Braconidae</taxon>
        <taxon>Euphorinae</taxon>
        <taxon>Microctonus</taxon>
    </lineage>
</organism>
<evidence type="ECO:0000313" key="2">
    <source>
        <dbReference type="Proteomes" id="UP001168990"/>
    </source>
</evidence>
<dbReference type="SUPFAM" id="SSF50814">
    <property type="entry name" value="Lipocalins"/>
    <property type="match status" value="1"/>
</dbReference>
<dbReference type="Proteomes" id="UP001168990">
    <property type="component" value="Unassembled WGS sequence"/>
</dbReference>
<reference evidence="1" key="2">
    <citation type="submission" date="2023-03" db="EMBL/GenBank/DDBJ databases">
        <authorList>
            <person name="Inwood S.N."/>
            <person name="Skelly J.G."/>
            <person name="Guhlin J."/>
            <person name="Harrop T.W.R."/>
            <person name="Goldson S.G."/>
            <person name="Dearden P.K."/>
        </authorList>
    </citation>
    <scope>NUCLEOTIDE SEQUENCE</scope>
    <source>
        <strain evidence="1">Irish</strain>
        <tissue evidence="1">Whole body</tissue>
    </source>
</reference>
<comment type="caution">
    <text evidence="1">The sequence shown here is derived from an EMBL/GenBank/DDBJ whole genome shotgun (WGS) entry which is preliminary data.</text>
</comment>
<reference evidence="1" key="1">
    <citation type="journal article" date="2023" name="bioRxiv">
        <title>Scaffold-level genome assemblies of two parasitoid biocontrol wasps reveal the parthenogenesis mechanism and an associated novel virus.</title>
        <authorList>
            <person name="Inwood S."/>
            <person name="Skelly J."/>
            <person name="Guhlin J."/>
            <person name="Harrop T."/>
            <person name="Goldson S."/>
            <person name="Dearden P."/>
        </authorList>
    </citation>
    <scope>NUCLEOTIDE SEQUENCE</scope>
    <source>
        <strain evidence="1">Irish</strain>
        <tissue evidence="1">Whole body</tissue>
    </source>
</reference>
<name>A0AA39FA21_9HYME</name>
<evidence type="ECO:0000313" key="1">
    <source>
        <dbReference type="EMBL" id="KAK0165723.1"/>
    </source>
</evidence>
<dbReference type="InterPro" id="IPR012674">
    <property type="entry name" value="Calycin"/>
</dbReference>
<dbReference type="EMBL" id="JAQQBS010001422">
    <property type="protein sequence ID" value="KAK0165723.1"/>
    <property type="molecule type" value="Genomic_DNA"/>
</dbReference>